<evidence type="ECO:0000259" key="1">
    <source>
        <dbReference type="Pfam" id="PF07727"/>
    </source>
</evidence>
<dbReference type="EMBL" id="JACGWJ010000010">
    <property type="protein sequence ID" value="KAL0393036.1"/>
    <property type="molecule type" value="Genomic_DNA"/>
</dbReference>
<evidence type="ECO:0000313" key="2">
    <source>
        <dbReference type="EMBL" id="KAL0393036.1"/>
    </source>
</evidence>
<dbReference type="PANTHER" id="PTHR11439">
    <property type="entry name" value="GAG-POL-RELATED RETROTRANSPOSON"/>
    <property type="match status" value="1"/>
</dbReference>
<organism evidence="2">
    <name type="scientific">Sesamum radiatum</name>
    <name type="common">Black benniseed</name>
    <dbReference type="NCBI Taxonomy" id="300843"/>
    <lineage>
        <taxon>Eukaryota</taxon>
        <taxon>Viridiplantae</taxon>
        <taxon>Streptophyta</taxon>
        <taxon>Embryophyta</taxon>
        <taxon>Tracheophyta</taxon>
        <taxon>Spermatophyta</taxon>
        <taxon>Magnoliopsida</taxon>
        <taxon>eudicotyledons</taxon>
        <taxon>Gunneridae</taxon>
        <taxon>Pentapetalae</taxon>
        <taxon>asterids</taxon>
        <taxon>lamiids</taxon>
        <taxon>Lamiales</taxon>
        <taxon>Pedaliaceae</taxon>
        <taxon>Sesamum</taxon>
    </lineage>
</organism>
<dbReference type="Pfam" id="PF07727">
    <property type="entry name" value="RVT_2"/>
    <property type="match status" value="1"/>
</dbReference>
<dbReference type="PANTHER" id="PTHR11439:SF491">
    <property type="entry name" value="INTEGRASE CATALYTIC DOMAIN-CONTAINING PROTEIN"/>
    <property type="match status" value="1"/>
</dbReference>
<dbReference type="SUPFAM" id="SSF56672">
    <property type="entry name" value="DNA/RNA polymerases"/>
    <property type="match status" value="1"/>
</dbReference>
<accession>A0AAW2SKI0</accession>
<sequence>MEQPDGFTQPRHDHLIGYKRCKYDCCVYVKSLDDGSSIFLLLYIDNMLIAAKNMYDVLALKALLSQEFDMKDLGVAIKILGMEIHRDRGSRKLWLSQRGYVEKYHEVEDMAKVPYASAVGCLMYAMACTHLDLAHAVSQIYKYMSIPGRHHWEVIKWVFRYLKDTVGYGVVSGSQQNDPLVVGYVDSDYAGDLDDRRSTTGYVFTLGGGPICWKSTVQCIVSLSTIEAEYIAVAEVAKEALWLSGLSKELGVEQGGVQLHCDS</sequence>
<proteinExistence type="predicted"/>
<dbReference type="InterPro" id="IPR013103">
    <property type="entry name" value="RVT_2"/>
</dbReference>
<feature type="domain" description="Reverse transcriptase Ty1/copia-type" evidence="1">
    <location>
        <begin position="17"/>
        <end position="104"/>
    </location>
</feature>
<reference evidence="2" key="1">
    <citation type="submission" date="2020-06" db="EMBL/GenBank/DDBJ databases">
        <authorList>
            <person name="Li T."/>
            <person name="Hu X."/>
            <person name="Zhang T."/>
            <person name="Song X."/>
            <person name="Zhang H."/>
            <person name="Dai N."/>
            <person name="Sheng W."/>
            <person name="Hou X."/>
            <person name="Wei L."/>
        </authorList>
    </citation>
    <scope>NUCLEOTIDE SEQUENCE</scope>
    <source>
        <strain evidence="2">G02</strain>
        <tissue evidence="2">Leaf</tissue>
    </source>
</reference>
<name>A0AAW2SKI0_SESRA</name>
<dbReference type="InterPro" id="IPR043502">
    <property type="entry name" value="DNA/RNA_pol_sf"/>
</dbReference>
<dbReference type="CDD" id="cd09272">
    <property type="entry name" value="RNase_HI_RT_Ty1"/>
    <property type="match status" value="1"/>
</dbReference>
<protein>
    <submittedName>
        <fullName evidence="2">Retrovirus-related Pol polyprotein from transposon TNT 1-94</fullName>
    </submittedName>
</protein>
<dbReference type="AlphaFoldDB" id="A0AAW2SKI0"/>
<reference evidence="2" key="2">
    <citation type="journal article" date="2024" name="Plant">
        <title>Genomic evolution and insights into agronomic trait innovations of Sesamum species.</title>
        <authorList>
            <person name="Miao H."/>
            <person name="Wang L."/>
            <person name="Qu L."/>
            <person name="Liu H."/>
            <person name="Sun Y."/>
            <person name="Le M."/>
            <person name="Wang Q."/>
            <person name="Wei S."/>
            <person name="Zheng Y."/>
            <person name="Lin W."/>
            <person name="Duan Y."/>
            <person name="Cao H."/>
            <person name="Xiong S."/>
            <person name="Wang X."/>
            <person name="Wei L."/>
            <person name="Li C."/>
            <person name="Ma Q."/>
            <person name="Ju M."/>
            <person name="Zhao R."/>
            <person name="Li G."/>
            <person name="Mu C."/>
            <person name="Tian Q."/>
            <person name="Mei H."/>
            <person name="Zhang T."/>
            <person name="Gao T."/>
            <person name="Zhang H."/>
        </authorList>
    </citation>
    <scope>NUCLEOTIDE SEQUENCE</scope>
    <source>
        <strain evidence="2">G02</strain>
    </source>
</reference>
<gene>
    <name evidence="2" type="ORF">Sradi_2526400</name>
</gene>
<comment type="caution">
    <text evidence="2">The sequence shown here is derived from an EMBL/GenBank/DDBJ whole genome shotgun (WGS) entry which is preliminary data.</text>
</comment>